<organism evidence="1">
    <name type="scientific">marine sediment metagenome</name>
    <dbReference type="NCBI Taxonomy" id="412755"/>
    <lineage>
        <taxon>unclassified sequences</taxon>
        <taxon>metagenomes</taxon>
        <taxon>ecological metagenomes</taxon>
    </lineage>
</organism>
<accession>A0A0F9NDY9</accession>
<dbReference type="EMBL" id="LAZR01008309">
    <property type="protein sequence ID" value="KKM79612.1"/>
    <property type="molecule type" value="Genomic_DNA"/>
</dbReference>
<evidence type="ECO:0000313" key="1">
    <source>
        <dbReference type="EMBL" id="KKM79612.1"/>
    </source>
</evidence>
<comment type="caution">
    <text evidence="1">The sequence shown here is derived from an EMBL/GenBank/DDBJ whole genome shotgun (WGS) entry which is preliminary data.</text>
</comment>
<dbReference type="AlphaFoldDB" id="A0A0F9NDY9"/>
<sequence>MEGPDKPPGMSPMKQEEVHIIPFKKSHVKRMPFKKGQGISLAGWQFEIKNVLPNGNILLITRGELVTGADNETT</sequence>
<protein>
    <submittedName>
        <fullName evidence="1">Uncharacterized protein</fullName>
    </submittedName>
</protein>
<gene>
    <name evidence="1" type="ORF">LCGC14_1348100</name>
</gene>
<name>A0A0F9NDY9_9ZZZZ</name>
<reference evidence="1" key="1">
    <citation type="journal article" date="2015" name="Nature">
        <title>Complex archaea that bridge the gap between prokaryotes and eukaryotes.</title>
        <authorList>
            <person name="Spang A."/>
            <person name="Saw J.H."/>
            <person name="Jorgensen S.L."/>
            <person name="Zaremba-Niedzwiedzka K."/>
            <person name="Martijn J."/>
            <person name="Lind A.E."/>
            <person name="van Eijk R."/>
            <person name="Schleper C."/>
            <person name="Guy L."/>
            <person name="Ettema T.J."/>
        </authorList>
    </citation>
    <scope>NUCLEOTIDE SEQUENCE</scope>
</reference>
<proteinExistence type="predicted"/>